<protein>
    <submittedName>
        <fullName evidence="1">Uncharacterized protein</fullName>
    </submittedName>
</protein>
<accession>A0A8J9SA88</accession>
<organism evidence="1">
    <name type="scientific">Phaeodactylum tricornutum</name>
    <name type="common">Diatom</name>
    <dbReference type="NCBI Taxonomy" id="2850"/>
    <lineage>
        <taxon>Eukaryota</taxon>
        <taxon>Sar</taxon>
        <taxon>Stramenopiles</taxon>
        <taxon>Ochrophyta</taxon>
        <taxon>Bacillariophyta</taxon>
        <taxon>Bacillariophyceae</taxon>
        <taxon>Bacillariophycidae</taxon>
        <taxon>Naviculales</taxon>
        <taxon>Phaeodactylaceae</taxon>
        <taxon>Phaeodactylum</taxon>
    </lineage>
</organism>
<gene>
    <name evidence="1" type="ORF">PTTT1_LOCUS31203</name>
</gene>
<dbReference type="AlphaFoldDB" id="A0A8J9SA88"/>
<sequence>MTKVFTKLPSNRLCLVYEFDIPELVVSPSESEHDVAVQKAATATGKVAATSVRATAYSRSNPSISSVQHEPFDPTFHVANGGPAARFEFVYDDKHPKMFVRIVTSLGDTAEMIIDGVLATRIALHTMELLEGNEMSKSIFPEATPLHYSWRHRVNFFQEIFGTKARVIFAEIHMWIAKRCSFFMDSTLSPSRDVTEVNDAVSLFQFYESMYADQPASYKLYRPELIGFKGFVGLLEEWRREQDMWGFFYLINFSPKVAAGSSSRVQDITSLSARYRGAFVPPGAGPPPFLWELENPRLSRQIFVNNYGRHQHNFQAKPVAYVWDWLEMAAPLKGCGCITINGVFLCWNRGMPSALDESKNPFTRECGEPIATTQNQEWFSKMGPWKPQGQ</sequence>
<dbReference type="EMBL" id="OU594962">
    <property type="protein sequence ID" value="CAG9286095.1"/>
    <property type="molecule type" value="Genomic_DNA"/>
</dbReference>
<name>A0A8J9SA88_PHATR</name>
<proteinExistence type="predicted"/>
<reference evidence="1" key="1">
    <citation type="submission" date="2022-02" db="EMBL/GenBank/DDBJ databases">
        <authorList>
            <person name="Giguere J D."/>
        </authorList>
    </citation>
    <scope>NUCLEOTIDE SEQUENCE</scope>
    <source>
        <strain evidence="1">CCAP 1055/1</strain>
    </source>
</reference>
<evidence type="ECO:0000313" key="1">
    <source>
        <dbReference type="EMBL" id="CAG9286095.1"/>
    </source>
</evidence>
<dbReference type="Proteomes" id="UP000836788">
    <property type="component" value="Chromosome 21"/>
</dbReference>